<protein>
    <recommendedName>
        <fullName evidence="3">Lipoprotein</fullName>
    </recommendedName>
</protein>
<comment type="caution">
    <text evidence="1">The sequence shown here is derived from an EMBL/GenBank/DDBJ whole genome shotgun (WGS) entry which is preliminary data.</text>
</comment>
<organism evidence="1 2">
    <name type="scientific">Flavobacterium hungaricum</name>
    <dbReference type="NCBI Taxonomy" id="2082725"/>
    <lineage>
        <taxon>Bacteria</taxon>
        <taxon>Pseudomonadati</taxon>
        <taxon>Bacteroidota</taxon>
        <taxon>Flavobacteriia</taxon>
        <taxon>Flavobacteriales</taxon>
        <taxon>Flavobacteriaceae</taxon>
        <taxon>Flavobacterium</taxon>
    </lineage>
</organism>
<dbReference type="RefSeq" id="WP_193844439.1">
    <property type="nucleotide sequence ID" value="NZ_PRDM01000001.1"/>
</dbReference>
<evidence type="ECO:0008006" key="3">
    <source>
        <dbReference type="Google" id="ProtNLM"/>
    </source>
</evidence>
<accession>A0ABR9TE82</accession>
<evidence type="ECO:0000313" key="1">
    <source>
        <dbReference type="EMBL" id="MBE8723364.1"/>
    </source>
</evidence>
<sequence length="201" mass="23684">MIKYSLLLVFLLVFCTNKKEVDCKDQGIKIEYLSDMDKLIQNGYVCDKHFEDFGIDELKRCKVVFSDSNYKILYNGFRSRVLFDKKENLKLAVNSLLPDFRPIKNRPFSLYILNDKLMPVYGITKFGVDSPSVFKIEYKNNKIILLDAVDKESKNIDVNKLTYQQILLLISKIKNTFKYKLSEGTLDDYFYKVPYWTEGRE</sequence>
<proteinExistence type="predicted"/>
<dbReference type="EMBL" id="PRDM01000001">
    <property type="protein sequence ID" value="MBE8723364.1"/>
    <property type="molecule type" value="Genomic_DNA"/>
</dbReference>
<dbReference type="Proteomes" id="UP000640614">
    <property type="component" value="Unassembled WGS sequence"/>
</dbReference>
<evidence type="ECO:0000313" key="2">
    <source>
        <dbReference type="Proteomes" id="UP000640614"/>
    </source>
</evidence>
<reference evidence="1 2" key="1">
    <citation type="submission" date="2018-07" db="EMBL/GenBank/DDBJ databases">
        <title>Genome assembly of strain KB82.</title>
        <authorList>
            <person name="Kukolya J."/>
            <person name="Horvath B."/>
            <person name="Nagy I."/>
            <person name="Toth A."/>
        </authorList>
    </citation>
    <scope>NUCLEOTIDE SEQUENCE [LARGE SCALE GENOMIC DNA]</scope>
    <source>
        <strain evidence="1 2">Kb82</strain>
    </source>
</reference>
<keyword evidence="2" id="KW-1185">Reference proteome</keyword>
<name>A0ABR9TE82_9FLAO</name>
<gene>
    <name evidence="1" type="ORF">C4F50_00275</name>
</gene>